<dbReference type="SUPFAM" id="SSF103473">
    <property type="entry name" value="MFS general substrate transporter"/>
    <property type="match status" value="1"/>
</dbReference>
<organism evidence="2 3">
    <name type="scientific">Novosphingobium cyanobacteriorum</name>
    <dbReference type="NCBI Taxonomy" id="3024215"/>
    <lineage>
        <taxon>Bacteria</taxon>
        <taxon>Pseudomonadati</taxon>
        <taxon>Pseudomonadota</taxon>
        <taxon>Alphaproteobacteria</taxon>
        <taxon>Sphingomonadales</taxon>
        <taxon>Sphingomonadaceae</taxon>
        <taxon>Novosphingobium</taxon>
    </lineage>
</organism>
<feature type="transmembrane region" description="Helical" evidence="1">
    <location>
        <begin position="100"/>
        <end position="117"/>
    </location>
</feature>
<proteinExistence type="predicted"/>
<keyword evidence="1" id="KW-1133">Transmembrane helix</keyword>
<dbReference type="RefSeq" id="WP_277279520.1">
    <property type="nucleotide sequence ID" value="NZ_JAROCY010000016.1"/>
</dbReference>
<name>A0ABT6CMJ1_9SPHN</name>
<keyword evidence="1" id="KW-0812">Transmembrane</keyword>
<feature type="transmembrane region" description="Helical" evidence="1">
    <location>
        <begin position="160"/>
        <end position="178"/>
    </location>
</feature>
<evidence type="ECO:0000313" key="3">
    <source>
        <dbReference type="Proteomes" id="UP001222770"/>
    </source>
</evidence>
<feature type="transmembrane region" description="Helical" evidence="1">
    <location>
        <begin position="233"/>
        <end position="251"/>
    </location>
</feature>
<feature type="transmembrane region" description="Helical" evidence="1">
    <location>
        <begin position="199"/>
        <end position="221"/>
    </location>
</feature>
<evidence type="ECO:0000256" key="1">
    <source>
        <dbReference type="SAM" id="Phobius"/>
    </source>
</evidence>
<dbReference type="EMBL" id="JAROCY010000016">
    <property type="protein sequence ID" value="MDF8334744.1"/>
    <property type="molecule type" value="Genomic_DNA"/>
</dbReference>
<feature type="transmembrane region" description="Helical" evidence="1">
    <location>
        <begin position="258"/>
        <end position="278"/>
    </location>
</feature>
<dbReference type="PROSITE" id="PS51257">
    <property type="entry name" value="PROKAR_LIPOPROTEIN"/>
    <property type="match status" value="1"/>
</dbReference>
<feature type="transmembrane region" description="Helical" evidence="1">
    <location>
        <begin position="317"/>
        <end position="336"/>
    </location>
</feature>
<sequence length="389" mass="38968">MRWRARSLVLGLAAPSAAAIGCLQPGIDPVFLALLTHANGLPAEWHGLVVGATQGGAALGALAVWRLGAALPHRAVMAAALFAIACSLLTPLAGPGTATLAVRGGYGTAMGVVYAHAMGAYAARAPNRAYAAVYLAQLLIATLASALLPEAALLMGEKGAIALLALAPACAFLALLATKPTSDSPPAEAHRAVIPLAGWALAAATFWFICATMLVWSFTAALAGEAGLPDRTIGHAVAIGSVVGVLTAITVMRESRIVPVPLTAILSLLGLASPLAMTRPGEDGLFILSVILLNIGSTAIIIRCSGMASAASMDSRFRTFVACTHALGTIAGPLAGSALTHVFGLDGLPAGVAFAGGAGVAMIVLASLRTANPFSGKDPQPPFADAKGA</sequence>
<reference evidence="2 3" key="1">
    <citation type="submission" date="2023-03" db="EMBL/GenBank/DDBJ databases">
        <title>Novosphingobium cyanobacteriorum sp. nov., isolated from a eutrophic reservoir during the Microcystis bloom period.</title>
        <authorList>
            <person name="Kang M."/>
            <person name="Le V."/>
            <person name="Ko S.-R."/>
            <person name="Lee S.-A."/>
            <person name="Ahn C.-Y."/>
        </authorList>
    </citation>
    <scope>NUCLEOTIDE SEQUENCE [LARGE SCALE GENOMIC DNA]</scope>
    <source>
        <strain evidence="2 3">HBC54</strain>
    </source>
</reference>
<dbReference type="Gene3D" id="1.20.1250.20">
    <property type="entry name" value="MFS general substrate transporter like domains"/>
    <property type="match status" value="1"/>
</dbReference>
<keyword evidence="3" id="KW-1185">Reference proteome</keyword>
<dbReference type="Proteomes" id="UP001222770">
    <property type="component" value="Unassembled WGS sequence"/>
</dbReference>
<feature type="transmembrane region" description="Helical" evidence="1">
    <location>
        <begin position="348"/>
        <end position="368"/>
    </location>
</feature>
<dbReference type="InterPro" id="IPR036259">
    <property type="entry name" value="MFS_trans_sf"/>
</dbReference>
<accession>A0ABT6CMJ1</accession>
<evidence type="ECO:0000313" key="2">
    <source>
        <dbReference type="EMBL" id="MDF8334744.1"/>
    </source>
</evidence>
<feature type="transmembrane region" description="Helical" evidence="1">
    <location>
        <begin position="76"/>
        <end position="94"/>
    </location>
</feature>
<feature type="transmembrane region" description="Helical" evidence="1">
    <location>
        <begin position="284"/>
        <end position="305"/>
    </location>
</feature>
<keyword evidence="1" id="KW-0472">Membrane</keyword>
<feature type="transmembrane region" description="Helical" evidence="1">
    <location>
        <begin position="129"/>
        <end position="148"/>
    </location>
</feature>
<comment type="caution">
    <text evidence="2">The sequence shown here is derived from an EMBL/GenBank/DDBJ whole genome shotgun (WGS) entry which is preliminary data.</text>
</comment>
<gene>
    <name evidence="2" type="ORF">POM99_16160</name>
</gene>
<protein>
    <submittedName>
        <fullName evidence="2">MFS transporter</fullName>
    </submittedName>
</protein>
<feature type="transmembrane region" description="Helical" evidence="1">
    <location>
        <begin position="43"/>
        <end position="64"/>
    </location>
</feature>